<evidence type="ECO:0000256" key="1">
    <source>
        <dbReference type="ARBA" id="ARBA00023315"/>
    </source>
</evidence>
<proteinExistence type="inferred from homology"/>
<dbReference type="InterPro" id="IPR012392">
    <property type="entry name" value="3-ktacl-CoA_syn"/>
</dbReference>
<dbReference type="AlphaFoldDB" id="A0AAV1QZ92"/>
<evidence type="ECO:0000313" key="7">
    <source>
        <dbReference type="EMBL" id="CAK7325600.1"/>
    </source>
</evidence>
<evidence type="ECO:0000256" key="4">
    <source>
        <dbReference type="PIRSR" id="PIRSR036417-1"/>
    </source>
</evidence>
<feature type="active site" evidence="4">
    <location>
        <position position="335"/>
    </location>
</feature>
<name>A0AAV1QZ92_9ROSI</name>
<dbReference type="Proteomes" id="UP001314170">
    <property type="component" value="Unassembled WGS sequence"/>
</dbReference>
<dbReference type="InterPro" id="IPR013601">
    <property type="entry name" value="FAE1_typ3_polyketide_synth"/>
</dbReference>
<sequence length="448" mass="49934">MLAYECYKPSEDRKLDTDTCAKIVLRNKHLGIEEYKFLFHTIVSSGLGEGTYVPRNIISGQEDSPTLKDSITEMDDIIFDSLDKLFAKTGISPSEIDILVVNVALFSPAPSLSARVVHHYKMRSDIKTFNLSGMGCSASIISIDLVQNLFKSYKNAFAIVVSTESIGPNWYGGKQRSMMLSNCLFRSGGCSMLFTNRSSLKHQAMFRLKHLVRTHLGSNDEAYGCCMRVEDDLGYKGVLLNRNIRKSAAQALAVNLRVLVPKILPLSELLRYIYVSHLQKRSKSTSLQEMGAGLNLKTGVDHFCIHPGGRAIIDDVGKSLGLSDCDLEPSRMALHRFGNTSTAGIWYALAYLEAKQRLKKDLKWHETFQETQDIGPAITIPSVKVQAVVNKTPVTKSGQIWVMNRAVRDLLKLYEPSVGPVLILLELEWCWAFVVDVLCGTNPPPRQT</sequence>
<evidence type="ECO:0000313" key="8">
    <source>
        <dbReference type="Proteomes" id="UP001314170"/>
    </source>
</evidence>
<feature type="active site" evidence="4">
    <location>
        <position position="339"/>
    </location>
</feature>
<dbReference type="GO" id="GO:0006633">
    <property type="term" value="P:fatty acid biosynthetic process"/>
    <property type="evidence" value="ECO:0007669"/>
    <property type="project" value="InterPro"/>
</dbReference>
<feature type="domain" description="FAE" evidence="6">
    <location>
        <begin position="1"/>
        <end position="278"/>
    </location>
</feature>
<dbReference type="GO" id="GO:0009922">
    <property type="term" value="F:fatty acid elongase activity"/>
    <property type="evidence" value="ECO:0007669"/>
    <property type="project" value="UniProtKB-EC"/>
</dbReference>
<dbReference type="EMBL" id="CAWUPB010000850">
    <property type="protein sequence ID" value="CAK7325600.1"/>
    <property type="molecule type" value="Genomic_DNA"/>
</dbReference>
<reference evidence="7 8" key="1">
    <citation type="submission" date="2024-01" db="EMBL/GenBank/DDBJ databases">
        <authorList>
            <person name="Waweru B."/>
        </authorList>
    </citation>
    <scope>NUCLEOTIDE SEQUENCE [LARGE SCALE GENOMIC DNA]</scope>
</reference>
<comment type="caution">
    <text evidence="7">The sequence shown here is derived from an EMBL/GenBank/DDBJ whole genome shotgun (WGS) entry which is preliminary data.</text>
</comment>
<keyword evidence="8" id="KW-1185">Reference proteome</keyword>
<feature type="active site" evidence="4">
    <location>
        <position position="136"/>
    </location>
</feature>
<comment type="catalytic activity">
    <reaction evidence="2">
        <text>a very-long-chain acyl-CoA + malonyl-CoA + H(+) = a very-long-chain 3-oxoacyl-CoA + CO2 + CoA</text>
        <dbReference type="Rhea" id="RHEA:32727"/>
        <dbReference type="ChEBI" id="CHEBI:15378"/>
        <dbReference type="ChEBI" id="CHEBI:16526"/>
        <dbReference type="ChEBI" id="CHEBI:57287"/>
        <dbReference type="ChEBI" id="CHEBI:57384"/>
        <dbReference type="ChEBI" id="CHEBI:90725"/>
        <dbReference type="ChEBI" id="CHEBI:90736"/>
        <dbReference type="EC" id="2.3.1.199"/>
    </reaction>
</comment>
<dbReference type="InterPro" id="IPR016039">
    <property type="entry name" value="Thiolase-like"/>
</dbReference>
<feature type="active site" evidence="4">
    <location>
        <position position="302"/>
    </location>
</feature>
<feature type="active site" evidence="4">
    <location>
        <position position="306"/>
    </location>
</feature>
<evidence type="ECO:0000256" key="2">
    <source>
        <dbReference type="ARBA" id="ARBA00047375"/>
    </source>
</evidence>
<dbReference type="SUPFAM" id="SSF53901">
    <property type="entry name" value="Thiolase-like"/>
    <property type="match status" value="2"/>
</dbReference>
<gene>
    <name evidence="7" type="ORF">DCAF_LOCUS3280</name>
</gene>
<comment type="pathway">
    <text evidence="3">Lipid metabolism; fatty acid biosynthesis.</text>
</comment>
<feature type="domain" description="Chalcone/stilbene synthase C-terminal" evidence="5">
    <location>
        <begin position="303"/>
        <end position="388"/>
    </location>
</feature>
<evidence type="ECO:0000259" key="6">
    <source>
        <dbReference type="Pfam" id="PF08392"/>
    </source>
</evidence>
<dbReference type="InterPro" id="IPR012328">
    <property type="entry name" value="Chalcone/stilbene_synt_C"/>
</dbReference>
<dbReference type="Pfam" id="PF08392">
    <property type="entry name" value="FAE1_CUT1_RppA"/>
    <property type="match status" value="1"/>
</dbReference>
<dbReference type="EC" id="2.3.1.-" evidence="3"/>
<dbReference type="GO" id="GO:0016020">
    <property type="term" value="C:membrane"/>
    <property type="evidence" value="ECO:0007669"/>
    <property type="project" value="InterPro"/>
</dbReference>
<organism evidence="7 8">
    <name type="scientific">Dovyalis caffra</name>
    <dbReference type="NCBI Taxonomy" id="77055"/>
    <lineage>
        <taxon>Eukaryota</taxon>
        <taxon>Viridiplantae</taxon>
        <taxon>Streptophyta</taxon>
        <taxon>Embryophyta</taxon>
        <taxon>Tracheophyta</taxon>
        <taxon>Spermatophyta</taxon>
        <taxon>Magnoliopsida</taxon>
        <taxon>eudicotyledons</taxon>
        <taxon>Gunneridae</taxon>
        <taxon>Pentapetalae</taxon>
        <taxon>rosids</taxon>
        <taxon>fabids</taxon>
        <taxon>Malpighiales</taxon>
        <taxon>Salicaceae</taxon>
        <taxon>Flacourtieae</taxon>
        <taxon>Dovyalis</taxon>
    </lineage>
</organism>
<dbReference type="CDD" id="cd00831">
    <property type="entry name" value="CHS_like"/>
    <property type="match status" value="1"/>
</dbReference>
<accession>A0AAV1QZ92</accession>
<evidence type="ECO:0000259" key="5">
    <source>
        <dbReference type="Pfam" id="PF02797"/>
    </source>
</evidence>
<keyword evidence="3" id="KW-0808">Transferase</keyword>
<protein>
    <recommendedName>
        <fullName evidence="3">3-ketoacyl-CoA synthase</fullName>
        <ecNumber evidence="3">2.3.1.-</ecNumber>
    </recommendedName>
</protein>
<dbReference type="Gene3D" id="3.40.47.10">
    <property type="match status" value="1"/>
</dbReference>
<comment type="similarity">
    <text evidence="3">Belongs to the thiolase-like superfamily. Chalcone/stilbene synthases family.</text>
</comment>
<feature type="active site" evidence="4">
    <location>
        <position position="215"/>
    </location>
</feature>
<dbReference type="PANTHER" id="PTHR31561">
    <property type="entry name" value="3-KETOACYL-COA SYNTHASE"/>
    <property type="match status" value="1"/>
</dbReference>
<evidence type="ECO:0000256" key="3">
    <source>
        <dbReference type="PIRNR" id="PIRNR036417"/>
    </source>
</evidence>
<dbReference type="Pfam" id="PF02797">
    <property type="entry name" value="Chal_sti_synt_C"/>
    <property type="match status" value="1"/>
</dbReference>
<dbReference type="PIRSF" id="PIRSF036417">
    <property type="entry name" value="3-ktacl-CoA_syn"/>
    <property type="match status" value="1"/>
</dbReference>
<keyword evidence="1 3" id="KW-0012">Acyltransferase</keyword>